<evidence type="ECO:0000256" key="6">
    <source>
        <dbReference type="ARBA" id="ARBA00005159"/>
    </source>
</evidence>
<dbReference type="PANTHER" id="PTHR34848:SF1">
    <property type="entry name" value="BIFUNCTIONAL ADENOSYLCOBALAMIN BIOSYNTHESIS PROTEIN COBU"/>
    <property type="match status" value="1"/>
</dbReference>
<keyword evidence="10" id="KW-0169">Cobalamin biosynthesis</keyword>
<dbReference type="InterPro" id="IPR003203">
    <property type="entry name" value="CobU/CobP"/>
</dbReference>
<evidence type="ECO:0000256" key="12">
    <source>
        <dbReference type="ARBA" id="ARBA00022741"/>
    </source>
</evidence>
<dbReference type="Pfam" id="PF02283">
    <property type="entry name" value="CobU"/>
    <property type="match status" value="1"/>
</dbReference>
<evidence type="ECO:0000256" key="15">
    <source>
        <dbReference type="ARBA" id="ARBA00023134"/>
    </source>
</evidence>
<evidence type="ECO:0000256" key="5">
    <source>
        <dbReference type="ARBA" id="ARBA00004692"/>
    </source>
</evidence>
<dbReference type="UniPathway" id="UPA00148">
    <property type="reaction ID" value="UER00236"/>
</dbReference>
<comment type="catalytic activity">
    <reaction evidence="3">
        <text>adenosylcob(III)inamide + GTP = adenosylcob(III)inamide phosphate + GDP + H(+)</text>
        <dbReference type="Rhea" id="RHEA:15765"/>
        <dbReference type="ChEBI" id="CHEBI:2480"/>
        <dbReference type="ChEBI" id="CHEBI:15378"/>
        <dbReference type="ChEBI" id="CHEBI:37565"/>
        <dbReference type="ChEBI" id="CHEBI:58189"/>
        <dbReference type="ChEBI" id="CHEBI:58502"/>
        <dbReference type="EC" id="2.7.1.156"/>
    </reaction>
</comment>
<dbReference type="GO" id="GO:0005524">
    <property type="term" value="F:ATP binding"/>
    <property type="evidence" value="ECO:0007669"/>
    <property type="project" value="UniProtKB-KW"/>
</dbReference>
<feature type="active site" description="GMP-histidine intermediate" evidence="18">
    <location>
        <position position="64"/>
    </location>
</feature>
<feature type="binding site" evidence="19">
    <location>
        <begin position="48"/>
        <end position="50"/>
    </location>
    <ligand>
        <name>GTP</name>
        <dbReference type="ChEBI" id="CHEBI:37565"/>
    </ligand>
</feature>
<keyword evidence="14" id="KW-0067">ATP-binding</keyword>
<keyword evidence="20" id="KW-0548">Nucleotidyltransferase</keyword>
<dbReference type="EMBL" id="LN885086">
    <property type="protein sequence ID" value="CUQ67524.1"/>
    <property type="molecule type" value="Genomic_DNA"/>
</dbReference>
<dbReference type="SUPFAM" id="SSF52540">
    <property type="entry name" value="P-loop containing nucleoside triphosphate hydrolases"/>
    <property type="match status" value="1"/>
</dbReference>
<accession>A0A0S4KYT0</accession>
<dbReference type="GO" id="GO:0005525">
    <property type="term" value="F:GTP binding"/>
    <property type="evidence" value="ECO:0007669"/>
    <property type="project" value="UniProtKB-KW"/>
</dbReference>
<evidence type="ECO:0000256" key="16">
    <source>
        <dbReference type="ARBA" id="ARBA00029570"/>
    </source>
</evidence>
<evidence type="ECO:0000256" key="18">
    <source>
        <dbReference type="PIRSR" id="PIRSR006135-1"/>
    </source>
</evidence>
<protein>
    <recommendedName>
        <fullName evidence="16">Adenosylcobinamide kinase</fullName>
        <ecNumber evidence="8">2.7.1.156</ecNumber>
        <ecNumber evidence="9">2.7.7.62</ecNumber>
    </recommendedName>
    <alternativeName>
        <fullName evidence="17">Adenosylcobinamide-phosphate guanylyltransferase</fullName>
    </alternativeName>
</protein>
<dbReference type="NCBIfam" id="NF004469">
    <property type="entry name" value="PRK05800.1"/>
    <property type="match status" value="1"/>
</dbReference>
<feature type="binding site" evidence="19">
    <location>
        <begin position="65"/>
        <end position="68"/>
    </location>
    <ligand>
        <name>GTP</name>
        <dbReference type="ChEBI" id="CHEBI:37565"/>
    </ligand>
</feature>
<evidence type="ECO:0000256" key="11">
    <source>
        <dbReference type="ARBA" id="ARBA00022679"/>
    </source>
</evidence>
<dbReference type="RefSeq" id="WP_062486010.1">
    <property type="nucleotide sequence ID" value="NZ_LN885086.1"/>
</dbReference>
<keyword evidence="12 19" id="KW-0547">Nucleotide-binding</keyword>
<comment type="similarity">
    <text evidence="7">Belongs to the CobU/CobP family.</text>
</comment>
<comment type="pathway">
    <text evidence="6">Cofactor biosynthesis; adenosylcobalamin biosynthesis; adenosylcobalamin from cob(II)yrinate a,c-diamide: step 5/7.</text>
</comment>
<dbReference type="InterPro" id="IPR027417">
    <property type="entry name" value="P-loop_NTPase"/>
</dbReference>
<comment type="function">
    <text evidence="4">Catalyzes ATP-dependent phosphorylation of adenosylcobinamide and addition of GMP to adenosylcobinamide phosphate.</text>
</comment>
<comment type="catalytic activity">
    <reaction evidence="2">
        <text>adenosylcob(III)inamide phosphate + GTP + H(+) = adenosylcob(III)inamide-GDP + diphosphate</text>
        <dbReference type="Rhea" id="RHEA:22712"/>
        <dbReference type="ChEBI" id="CHEBI:15378"/>
        <dbReference type="ChEBI" id="CHEBI:33019"/>
        <dbReference type="ChEBI" id="CHEBI:37565"/>
        <dbReference type="ChEBI" id="CHEBI:58502"/>
        <dbReference type="ChEBI" id="CHEBI:60487"/>
        <dbReference type="EC" id="2.7.7.62"/>
    </reaction>
</comment>
<dbReference type="KEGG" id="nio:NITINOP_2552"/>
<reference evidence="21" key="1">
    <citation type="submission" date="2015-09" db="EMBL/GenBank/DDBJ databases">
        <authorList>
            <person name="Daims H."/>
        </authorList>
    </citation>
    <scope>NUCLEOTIDE SEQUENCE [LARGE SCALE GENOMIC DNA]</scope>
</reference>
<dbReference type="PIRSF" id="PIRSF006135">
    <property type="entry name" value="CobU"/>
    <property type="match status" value="1"/>
</dbReference>
<dbReference type="GO" id="GO:0043752">
    <property type="term" value="F:adenosylcobinamide kinase activity"/>
    <property type="evidence" value="ECO:0007669"/>
    <property type="project" value="UniProtKB-EC"/>
</dbReference>
<evidence type="ECO:0000256" key="17">
    <source>
        <dbReference type="ARBA" id="ARBA00030571"/>
    </source>
</evidence>
<evidence type="ECO:0000313" key="21">
    <source>
        <dbReference type="Proteomes" id="UP000066284"/>
    </source>
</evidence>
<evidence type="ECO:0000256" key="19">
    <source>
        <dbReference type="PIRSR" id="PIRSR006135-2"/>
    </source>
</evidence>
<keyword evidence="21" id="KW-1185">Reference proteome</keyword>
<sequence>MGVAKRGKRPSARAATGRLILVLGGASSGKSEVALRLAGDRGPHAFLATGQALDEEMAERIARHRASRSADWHTVEILRDIEGWLATEGPHYHTILLDCLTLWLNNLVMAGEKESGILDRTGALLRAMRRTNARIVMVSNELGLGLVPADRSSRAFRDLAGRVNQQIAAEADEVYLVISGLPLKLK</sequence>
<feature type="binding site" evidence="19">
    <location>
        <position position="76"/>
    </location>
    <ligand>
        <name>GTP</name>
        <dbReference type="ChEBI" id="CHEBI:37565"/>
    </ligand>
</feature>
<proteinExistence type="inferred from homology"/>
<dbReference type="PANTHER" id="PTHR34848">
    <property type="match status" value="1"/>
</dbReference>
<organism evidence="20 21">
    <name type="scientific">Candidatus Nitrospira inopinata</name>
    <dbReference type="NCBI Taxonomy" id="1715989"/>
    <lineage>
        <taxon>Bacteria</taxon>
        <taxon>Pseudomonadati</taxon>
        <taxon>Nitrospirota</taxon>
        <taxon>Nitrospiria</taxon>
        <taxon>Nitrospirales</taxon>
        <taxon>Nitrospiraceae</taxon>
        <taxon>Nitrospira</taxon>
    </lineage>
</organism>
<dbReference type="EC" id="2.7.1.156" evidence="8"/>
<dbReference type="AlphaFoldDB" id="A0A0S4KYT0"/>
<dbReference type="STRING" id="1715989.NITINOP_2552"/>
<evidence type="ECO:0000256" key="2">
    <source>
        <dbReference type="ARBA" id="ARBA00000711"/>
    </source>
</evidence>
<comment type="pathway">
    <text evidence="5">Cofactor biosynthesis; adenosylcobalamin biosynthesis; adenosylcobalamin from cob(II)yrinate a,c-diamide: step 6/7.</text>
</comment>
<dbReference type="CDD" id="cd00544">
    <property type="entry name" value="CobU"/>
    <property type="match status" value="1"/>
</dbReference>
<dbReference type="GO" id="GO:0009236">
    <property type="term" value="P:cobalamin biosynthetic process"/>
    <property type="evidence" value="ECO:0007669"/>
    <property type="project" value="UniProtKB-UniPathway"/>
</dbReference>
<evidence type="ECO:0000256" key="7">
    <source>
        <dbReference type="ARBA" id="ARBA00007490"/>
    </source>
</evidence>
<evidence type="ECO:0000256" key="9">
    <source>
        <dbReference type="ARBA" id="ARBA00012523"/>
    </source>
</evidence>
<evidence type="ECO:0000256" key="1">
    <source>
        <dbReference type="ARBA" id="ARBA00000312"/>
    </source>
</evidence>
<evidence type="ECO:0000313" key="20">
    <source>
        <dbReference type="EMBL" id="CUQ67524.1"/>
    </source>
</evidence>
<dbReference type="EC" id="2.7.7.62" evidence="9"/>
<feature type="binding site" evidence="19">
    <location>
        <position position="98"/>
    </location>
    <ligand>
        <name>GTP</name>
        <dbReference type="ChEBI" id="CHEBI:37565"/>
    </ligand>
</feature>
<evidence type="ECO:0000256" key="14">
    <source>
        <dbReference type="ARBA" id="ARBA00022840"/>
    </source>
</evidence>
<evidence type="ECO:0000256" key="4">
    <source>
        <dbReference type="ARBA" id="ARBA00003889"/>
    </source>
</evidence>
<feature type="binding site" evidence="19">
    <location>
        <begin position="24"/>
        <end position="31"/>
    </location>
    <ligand>
        <name>GTP</name>
        <dbReference type="ChEBI" id="CHEBI:37565"/>
    </ligand>
</feature>
<dbReference type="Gene3D" id="3.40.50.300">
    <property type="entry name" value="P-loop containing nucleotide triphosphate hydrolases"/>
    <property type="match status" value="1"/>
</dbReference>
<dbReference type="Proteomes" id="UP000066284">
    <property type="component" value="Chromosome 1"/>
</dbReference>
<keyword evidence="13 20" id="KW-0418">Kinase</keyword>
<gene>
    <name evidence="20" type="primary">cobU</name>
    <name evidence="20" type="ORF">NITINOP_2552</name>
</gene>
<comment type="catalytic activity">
    <reaction evidence="1">
        <text>adenosylcob(III)inamide + ATP = adenosylcob(III)inamide phosphate + ADP + H(+)</text>
        <dbReference type="Rhea" id="RHEA:15769"/>
        <dbReference type="ChEBI" id="CHEBI:2480"/>
        <dbReference type="ChEBI" id="CHEBI:15378"/>
        <dbReference type="ChEBI" id="CHEBI:30616"/>
        <dbReference type="ChEBI" id="CHEBI:58502"/>
        <dbReference type="ChEBI" id="CHEBI:456216"/>
        <dbReference type="EC" id="2.7.1.156"/>
    </reaction>
</comment>
<dbReference type="OrthoDB" id="9788370at2"/>
<keyword evidence="11 20" id="KW-0808">Transferase</keyword>
<name>A0A0S4KYT0_9BACT</name>
<evidence type="ECO:0000256" key="3">
    <source>
        <dbReference type="ARBA" id="ARBA00001522"/>
    </source>
</evidence>
<keyword evidence="15 19" id="KW-0342">GTP-binding</keyword>
<dbReference type="GO" id="GO:0008820">
    <property type="term" value="F:cobinamide phosphate guanylyltransferase activity"/>
    <property type="evidence" value="ECO:0007669"/>
    <property type="project" value="UniProtKB-EC"/>
</dbReference>
<evidence type="ECO:0000256" key="8">
    <source>
        <dbReference type="ARBA" id="ARBA00012016"/>
    </source>
</evidence>
<evidence type="ECO:0000256" key="10">
    <source>
        <dbReference type="ARBA" id="ARBA00022573"/>
    </source>
</evidence>
<evidence type="ECO:0000256" key="13">
    <source>
        <dbReference type="ARBA" id="ARBA00022777"/>
    </source>
</evidence>